<evidence type="ECO:0000313" key="2">
    <source>
        <dbReference type="Proteomes" id="UP000272400"/>
    </source>
</evidence>
<dbReference type="EMBL" id="RJKE01000001">
    <property type="protein sequence ID" value="ROO89471.1"/>
    <property type="molecule type" value="Genomic_DNA"/>
</dbReference>
<sequence length="850" mass="91107">MTVEEIARALEGTGALRGRQRLERLERLAEHARACPSRALEADVLIALAQAHEYSAERARLPVVIGRLLQLLDAHGAELPGLDRNVYWNLKWMTSALINNPAVPVPTVLRWMDELERRYRERGISLRPAHGLRGHLAQMGGDEEAAARHFEASVAAVRDEYADCHACENNALGDWRAWLGDDTGALRYWAPLLDGELTCASEPHATLGQALLPLVRGGRAEEARSAHLRGYPMVRRAENLRGPVGCHIEFCALTGNEGRGLEILAEHAEWLTFRGEDARPRLEFLTGALVLLRRLAVLGLADLPLADGTVGSVLAEAEPETHGLAGRFDARFGGDRWARGLAARLAAAPLLESLPLGTRTRLPAPVPDPAPVPAVGADLDALVAEARRMSDLRHPRTDAAWERVAALPHGPEIALEVRMQRAKSAGTVAAVADLLPDLEDRPALRAEALAVLSVALVRGGDLAGGTEAAGEAAATAEALWSDGVLTPEQYLAARRAVPFAVLNAIDLADPATGAHALHVLVRETALAEDLGVPSRVAQYLEMSGRVHAGLGDVAEALPYVEAAREGYLKAGQPWFLAGPAHLLAQVALEEDDAARAEARVAEALRLGRAALGPEDLARTASLLVECLLRQEGRETDAIAAALDAAHLWEGVHEPDHVHNICHAARAYLRLDRPGEAVGLFEQVADRFEVSYEEMSLALTRRQYGEVLRRTGDHRRAAEQYLAAAAVAAAMEGQAELEGDLAWYAAEELDNAGLRPESLAAYRRAAALWRDLGAFDARVRCLRAAAWAELALDEGPEPGAPEAAGPAAMSAVLAEVEARAAAEPSPELDELLADTRGQLAAMLTIPEGEAG</sequence>
<keyword evidence="2" id="KW-1185">Reference proteome</keyword>
<dbReference type="InterPro" id="IPR011990">
    <property type="entry name" value="TPR-like_helical_dom_sf"/>
</dbReference>
<dbReference type="RefSeq" id="WP_123668563.1">
    <property type="nucleotide sequence ID" value="NZ_RJKE01000001.1"/>
</dbReference>
<gene>
    <name evidence="1" type="ORF">EDD29_7166</name>
</gene>
<comment type="caution">
    <text evidence="1">The sequence shown here is derived from an EMBL/GenBank/DDBJ whole genome shotgun (WGS) entry which is preliminary data.</text>
</comment>
<evidence type="ECO:0000313" key="1">
    <source>
        <dbReference type="EMBL" id="ROO89471.1"/>
    </source>
</evidence>
<dbReference type="Proteomes" id="UP000272400">
    <property type="component" value="Unassembled WGS sequence"/>
</dbReference>
<proteinExistence type="predicted"/>
<dbReference type="SUPFAM" id="SSF48452">
    <property type="entry name" value="TPR-like"/>
    <property type="match status" value="1"/>
</dbReference>
<accession>A0A3N1D7L3</accession>
<dbReference type="OrthoDB" id="56388at2"/>
<dbReference type="Gene3D" id="1.25.40.10">
    <property type="entry name" value="Tetratricopeptide repeat domain"/>
    <property type="match status" value="1"/>
</dbReference>
<evidence type="ECO:0008006" key="3">
    <source>
        <dbReference type="Google" id="ProtNLM"/>
    </source>
</evidence>
<dbReference type="AlphaFoldDB" id="A0A3N1D7L3"/>
<organism evidence="1 2">
    <name type="scientific">Actinocorallia herbida</name>
    <dbReference type="NCBI Taxonomy" id="58109"/>
    <lineage>
        <taxon>Bacteria</taxon>
        <taxon>Bacillati</taxon>
        <taxon>Actinomycetota</taxon>
        <taxon>Actinomycetes</taxon>
        <taxon>Streptosporangiales</taxon>
        <taxon>Thermomonosporaceae</taxon>
        <taxon>Actinocorallia</taxon>
    </lineage>
</organism>
<name>A0A3N1D7L3_9ACTN</name>
<protein>
    <recommendedName>
        <fullName evidence="3">Tetratricopeptide repeat protein</fullName>
    </recommendedName>
</protein>
<reference evidence="1 2" key="1">
    <citation type="submission" date="2018-11" db="EMBL/GenBank/DDBJ databases">
        <title>Sequencing the genomes of 1000 actinobacteria strains.</title>
        <authorList>
            <person name="Klenk H.-P."/>
        </authorList>
    </citation>
    <scope>NUCLEOTIDE SEQUENCE [LARGE SCALE GENOMIC DNA]</scope>
    <source>
        <strain evidence="1 2">DSM 44254</strain>
    </source>
</reference>